<evidence type="ECO:0000313" key="1">
    <source>
        <dbReference type="EMBL" id="AEG72753.1"/>
    </source>
</evidence>
<reference evidence="1 2" key="1">
    <citation type="journal article" date="2011" name="J. Bacteriol.">
        <title>Complete genome sequences of two hemotropic Mycoplasmas, Mycoplasma haemofelis strain Ohio2 and Mycoplasma suis strain Illinois.</title>
        <authorList>
            <person name="Messick J.B."/>
            <person name="Santos A.P."/>
            <person name="Guimaraes A.M."/>
        </authorList>
    </citation>
    <scope>NUCLEOTIDE SEQUENCE [LARGE SCALE GENOMIC DNA]</scope>
    <source>
        <strain evidence="1 2">Ohio2</strain>
    </source>
</reference>
<accession>F6FHL4</accession>
<reference key="2">
    <citation type="submission" date="2011-05" db="EMBL/GenBank/DDBJ databases">
        <title>The Genome of Mycoplasma haemofelis Strain Ohio2, a pathogenic hemoplasma of the cat.</title>
        <authorList>
            <person name="Santos A.P."/>
            <person name="Guimaraes A.M.S."/>
            <person name="SanMiguel P.J."/>
            <person name="Martin S.W."/>
            <person name="Messick J.B."/>
        </authorList>
    </citation>
    <scope>NUCLEOTIDE SEQUENCE</scope>
    <source>
        <strain>Ohio2</strain>
    </source>
</reference>
<dbReference type="Proteomes" id="UP000007952">
    <property type="component" value="Chromosome"/>
</dbReference>
<protein>
    <submittedName>
        <fullName evidence="1">Uncharacterized protein</fullName>
    </submittedName>
</protein>
<name>F6FHL4_MYCHI</name>
<dbReference type="EMBL" id="CP002808">
    <property type="protein sequence ID" value="AEG72753.1"/>
    <property type="molecule type" value="Genomic_DNA"/>
</dbReference>
<organism evidence="1 2">
    <name type="scientific">Mycoplasma haemofelis (strain Ohio2)</name>
    <dbReference type="NCBI Taxonomy" id="859194"/>
    <lineage>
        <taxon>Bacteria</taxon>
        <taxon>Bacillati</taxon>
        <taxon>Mycoplasmatota</taxon>
        <taxon>Mollicutes</taxon>
        <taxon>Mycoplasmataceae</taxon>
        <taxon>Mycoplasma</taxon>
    </lineage>
</organism>
<proteinExistence type="predicted"/>
<dbReference type="AlphaFoldDB" id="F6FHL4"/>
<gene>
    <name evidence="1" type="ordered locus">MHF_0481</name>
</gene>
<dbReference type="HOGENOM" id="CLU_098620_3_0_14"/>
<dbReference type="STRING" id="859194.MHF_0481"/>
<sequence>MNVASKIATGTLGLGGVAGGGFLASQYLPKESKSTLSHKLQEEGFSPLVRNHSQWNKTLEEYNKVKDKGDEAFEVSTVALNEDQLKDKCESLLKKESYSEVEKAKAIRWCTDPISIQSRIDKLGRRSLNDTDSDSTDKTTWTELVKKYLSNGAQNKLSVTIEALQDNTQVDDARINKLREGCRGLKDKTSIEKDYLSNYSKFSDWCSVPK</sequence>
<dbReference type="BioCyc" id="MHAE859194:G1GR7-471-MONOMER"/>
<evidence type="ECO:0000313" key="2">
    <source>
        <dbReference type="Proteomes" id="UP000007952"/>
    </source>
</evidence>
<dbReference type="KEGG" id="mhf:MHF_0481"/>